<dbReference type="Proteomes" id="UP001200430">
    <property type="component" value="Unassembled WGS sequence"/>
</dbReference>
<accession>A0ABS9ELJ0</accession>
<dbReference type="NCBIfam" id="NF038196">
    <property type="entry name" value="ferrodoxin_EFR1"/>
    <property type="match status" value="1"/>
</dbReference>
<dbReference type="Gene3D" id="3.40.50.360">
    <property type="match status" value="1"/>
</dbReference>
<keyword evidence="1" id="KW-0479">Metal-binding</keyword>
<organism evidence="5 6">
    <name type="scientific">Dethiosulfovibrio marinus</name>
    <dbReference type="NCBI Taxonomy" id="133532"/>
    <lineage>
        <taxon>Bacteria</taxon>
        <taxon>Thermotogati</taxon>
        <taxon>Synergistota</taxon>
        <taxon>Synergistia</taxon>
        <taxon>Synergistales</taxon>
        <taxon>Dethiosulfovibrionaceae</taxon>
        <taxon>Dethiosulfovibrio</taxon>
    </lineage>
</organism>
<dbReference type="RefSeq" id="WP_236097743.1">
    <property type="nucleotide sequence ID" value="NZ_JAKGUD010000001.1"/>
</dbReference>
<dbReference type="SUPFAM" id="SSF52218">
    <property type="entry name" value="Flavoproteins"/>
    <property type="match status" value="1"/>
</dbReference>
<keyword evidence="2" id="KW-0408">Iron</keyword>
<dbReference type="SUPFAM" id="SSF54862">
    <property type="entry name" value="4Fe-4S ferredoxins"/>
    <property type="match status" value="1"/>
</dbReference>
<dbReference type="InterPro" id="IPR017900">
    <property type="entry name" value="4Fe4S_Fe_S_CS"/>
</dbReference>
<proteinExistence type="predicted"/>
<dbReference type="Pfam" id="PF13187">
    <property type="entry name" value="Fer4_9"/>
    <property type="match status" value="1"/>
</dbReference>
<evidence type="ECO:0000259" key="4">
    <source>
        <dbReference type="PROSITE" id="PS51379"/>
    </source>
</evidence>
<comment type="caution">
    <text evidence="5">The sequence shown here is derived from an EMBL/GenBank/DDBJ whole genome shotgun (WGS) entry which is preliminary data.</text>
</comment>
<evidence type="ECO:0000256" key="3">
    <source>
        <dbReference type="ARBA" id="ARBA00023014"/>
    </source>
</evidence>
<gene>
    <name evidence="5" type="ORF">L2W38_00950</name>
</gene>
<reference evidence="5 6" key="1">
    <citation type="submission" date="2022-01" db="EMBL/GenBank/DDBJ databases">
        <title>Dethiosulfovibrio faecalis sp. nov., a novel proteolytic, non-sulfur-reducing bacterium isolated from a marine aquaculture solid waste bioreactor.</title>
        <authorList>
            <person name="Grabowski S."/>
            <person name="Apolinario E."/>
            <person name="Schneider N."/>
            <person name="Marshall C.W."/>
            <person name="Sowers K.R."/>
        </authorList>
    </citation>
    <scope>NUCLEOTIDE SEQUENCE [LARGE SCALE GENOMIC DNA]</scope>
    <source>
        <strain evidence="5 6">DSM 12537</strain>
    </source>
</reference>
<keyword evidence="6" id="KW-1185">Reference proteome</keyword>
<sequence length="267" mass="29389">MNLMYVYSGTGNTLHLAKRLSERIGEHEIHNMVGLMGKDVHADGDTVGIFYPVHAFGAPAVVHRFLSRLSVKPSSWVYLVLDSAGTPLGAAAQCRRILEKRGIRLDASFSVKMPGNYPPLSNPPSGEKLRRLAQKGDVSMDKVIEAVLTRKDSRSPNKLLGILSDFINSGALRAAPKGDSKFFSTDECTGCGICASVCPVNNVKIVDGRPSWLGNCTGCLSCFHWCPSKAIQYNRGSSLRRNRYGHPSISLRMYLDWCSLDREEDEK</sequence>
<dbReference type="InterPro" id="IPR017896">
    <property type="entry name" value="4Fe4S_Fe-S-bd"/>
</dbReference>
<feature type="domain" description="4Fe-4S ferredoxin-type" evidence="4">
    <location>
        <begin position="215"/>
        <end position="236"/>
    </location>
</feature>
<dbReference type="PROSITE" id="PS00198">
    <property type="entry name" value="4FE4S_FER_1"/>
    <property type="match status" value="2"/>
</dbReference>
<feature type="domain" description="4Fe-4S ferredoxin-type" evidence="4">
    <location>
        <begin position="179"/>
        <end position="208"/>
    </location>
</feature>
<evidence type="ECO:0000313" key="5">
    <source>
        <dbReference type="EMBL" id="MCF4141386.1"/>
    </source>
</evidence>
<keyword evidence="3" id="KW-0411">Iron-sulfur</keyword>
<dbReference type="PROSITE" id="PS51379">
    <property type="entry name" value="4FE4S_FER_2"/>
    <property type="match status" value="2"/>
</dbReference>
<dbReference type="InterPro" id="IPR047964">
    <property type="entry name" value="EFR1-like"/>
</dbReference>
<dbReference type="EMBL" id="JAKGUD010000001">
    <property type="protein sequence ID" value="MCF4141386.1"/>
    <property type="molecule type" value="Genomic_DNA"/>
</dbReference>
<dbReference type="InterPro" id="IPR029039">
    <property type="entry name" value="Flavoprotein-like_sf"/>
</dbReference>
<name>A0ABS9ELJ0_9BACT</name>
<evidence type="ECO:0000256" key="2">
    <source>
        <dbReference type="ARBA" id="ARBA00023004"/>
    </source>
</evidence>
<dbReference type="Gene3D" id="3.30.70.20">
    <property type="match status" value="1"/>
</dbReference>
<protein>
    <submittedName>
        <fullName evidence="5">EFR1 family ferrodoxin</fullName>
    </submittedName>
</protein>
<evidence type="ECO:0000256" key="1">
    <source>
        <dbReference type="ARBA" id="ARBA00022723"/>
    </source>
</evidence>
<evidence type="ECO:0000313" key="6">
    <source>
        <dbReference type="Proteomes" id="UP001200430"/>
    </source>
</evidence>